<evidence type="ECO:0000313" key="1">
    <source>
        <dbReference type="EMBL" id="OSC96416.1"/>
    </source>
</evidence>
<gene>
    <name evidence="1" type="ORF">PYCCODRAFT_1334666</name>
</gene>
<name>A0A1Y2I5K6_TRAC3</name>
<dbReference type="Proteomes" id="UP000193067">
    <property type="component" value="Unassembled WGS sequence"/>
</dbReference>
<accession>A0A1Y2I5K6</accession>
<protein>
    <submittedName>
        <fullName evidence="1">Uncharacterized protein</fullName>
    </submittedName>
</protein>
<sequence length="335" mass="38237">PAEPELHQLNHFLRPLIDELLVLWHRGLYLSHTALGSGLLVRAAVIPLVCDLPALRKAAGFAGHGANNFCSFCRLQKCDIHNLDRASWKRFTREEHLKHAKRWKDAPTEAERNRLFKKYGLRWSEILRLPYWDPTKFALVDAMHNLLLGVLRHHCRDVWGINVKDKSADGPKVTLHTPAEQRAWLEKVASYIDRGSRSRLSRRQTTTEAIRLPPVLAEATADFHIAGGDQPDVSRFSVLDHETITRLREDINATTFPSWMERPPRNFGSPSHGKLKADVWRTVCTVSMVMTLVRLWGGSQANPRKKALLENFVHLVSAVDLAVRRSTDPERIARF</sequence>
<dbReference type="PANTHER" id="PTHR46579">
    <property type="entry name" value="F5/8 TYPE C DOMAIN-CONTAINING PROTEIN-RELATED"/>
    <property type="match status" value="1"/>
</dbReference>
<keyword evidence="2" id="KW-1185">Reference proteome</keyword>
<feature type="non-terminal residue" evidence="1">
    <location>
        <position position="1"/>
    </location>
</feature>
<dbReference type="OrthoDB" id="3269001at2759"/>
<evidence type="ECO:0000313" key="2">
    <source>
        <dbReference type="Proteomes" id="UP000193067"/>
    </source>
</evidence>
<dbReference type="InterPro" id="IPR004242">
    <property type="entry name" value="Transposase_21"/>
</dbReference>
<feature type="non-terminal residue" evidence="1">
    <location>
        <position position="335"/>
    </location>
</feature>
<organism evidence="1 2">
    <name type="scientific">Trametes coccinea (strain BRFM310)</name>
    <name type="common">Pycnoporus coccineus</name>
    <dbReference type="NCBI Taxonomy" id="1353009"/>
    <lineage>
        <taxon>Eukaryota</taxon>
        <taxon>Fungi</taxon>
        <taxon>Dikarya</taxon>
        <taxon>Basidiomycota</taxon>
        <taxon>Agaricomycotina</taxon>
        <taxon>Agaricomycetes</taxon>
        <taxon>Polyporales</taxon>
        <taxon>Polyporaceae</taxon>
        <taxon>Trametes</taxon>
    </lineage>
</organism>
<dbReference type="STRING" id="1353009.A0A1Y2I5K6"/>
<reference evidence="1 2" key="1">
    <citation type="journal article" date="2015" name="Biotechnol. Biofuels">
        <title>Enhanced degradation of softwood versus hardwood by the white-rot fungus Pycnoporus coccineus.</title>
        <authorList>
            <person name="Couturier M."/>
            <person name="Navarro D."/>
            <person name="Chevret D."/>
            <person name="Henrissat B."/>
            <person name="Piumi F."/>
            <person name="Ruiz-Duenas F.J."/>
            <person name="Martinez A.T."/>
            <person name="Grigoriev I.V."/>
            <person name="Riley R."/>
            <person name="Lipzen A."/>
            <person name="Berrin J.G."/>
            <person name="Master E.R."/>
            <person name="Rosso M.N."/>
        </authorList>
    </citation>
    <scope>NUCLEOTIDE SEQUENCE [LARGE SCALE GENOMIC DNA]</scope>
    <source>
        <strain evidence="1 2">BRFM310</strain>
    </source>
</reference>
<dbReference type="EMBL" id="KZ084183">
    <property type="protein sequence ID" value="OSC96416.1"/>
    <property type="molecule type" value="Genomic_DNA"/>
</dbReference>
<dbReference type="Pfam" id="PF02992">
    <property type="entry name" value="Transposase_21"/>
    <property type="match status" value="1"/>
</dbReference>
<dbReference type="AlphaFoldDB" id="A0A1Y2I5K6"/>
<dbReference type="PANTHER" id="PTHR46579:SF2">
    <property type="entry name" value="C2H2-TYPE DOMAIN-CONTAINING PROTEIN"/>
    <property type="match status" value="1"/>
</dbReference>
<proteinExistence type="predicted"/>